<evidence type="ECO:0000259" key="3">
    <source>
        <dbReference type="PROSITE" id="PS50158"/>
    </source>
</evidence>
<dbReference type="GO" id="GO:0003676">
    <property type="term" value="F:nucleic acid binding"/>
    <property type="evidence" value="ECO:0007669"/>
    <property type="project" value="InterPro"/>
</dbReference>
<reference evidence="5" key="1">
    <citation type="journal article" date="2019" name="Gigascience">
        <title>De novo genome assembly of the endangered Acer yangbiense, a plant species with extremely small populations endemic to Yunnan Province, China.</title>
        <authorList>
            <person name="Yang J."/>
            <person name="Wariss H.M."/>
            <person name="Tao L."/>
            <person name="Zhang R."/>
            <person name="Yun Q."/>
            <person name="Hollingsworth P."/>
            <person name="Dao Z."/>
            <person name="Luo G."/>
            <person name="Guo H."/>
            <person name="Ma Y."/>
            <person name="Sun W."/>
        </authorList>
    </citation>
    <scope>NUCLEOTIDE SEQUENCE [LARGE SCALE GENOMIC DNA]</scope>
    <source>
        <strain evidence="5">cv. br00</strain>
    </source>
</reference>
<keyword evidence="1" id="KW-0479">Metal-binding</keyword>
<comment type="caution">
    <text evidence="4">The sequence shown here is derived from an EMBL/GenBank/DDBJ whole genome shotgun (WGS) entry which is preliminary data.</text>
</comment>
<dbReference type="InterPro" id="IPR025724">
    <property type="entry name" value="GAG-pre-integrase_dom"/>
</dbReference>
<name>A0A5N5L4X5_9ROSI</name>
<dbReference type="Proteomes" id="UP000326939">
    <property type="component" value="Chromosome 10"/>
</dbReference>
<dbReference type="SUPFAM" id="SSF57756">
    <property type="entry name" value="Retrovirus zinc finger-like domains"/>
    <property type="match status" value="1"/>
</dbReference>
<dbReference type="Pfam" id="PF22936">
    <property type="entry name" value="Pol_BBD"/>
    <property type="match status" value="1"/>
</dbReference>
<dbReference type="PANTHER" id="PTHR47592">
    <property type="entry name" value="PBF68 PROTEIN"/>
    <property type="match status" value="1"/>
</dbReference>
<dbReference type="Pfam" id="PF14223">
    <property type="entry name" value="Retrotran_gag_2"/>
    <property type="match status" value="1"/>
</dbReference>
<feature type="compositionally biased region" description="Low complexity" evidence="2">
    <location>
        <begin position="572"/>
        <end position="581"/>
    </location>
</feature>
<feature type="compositionally biased region" description="Basic residues" evidence="2">
    <location>
        <begin position="215"/>
        <end position="228"/>
    </location>
</feature>
<protein>
    <recommendedName>
        <fullName evidence="3">CCHC-type domain-containing protein</fullName>
    </recommendedName>
</protein>
<feature type="region of interest" description="Disordered" evidence="2">
    <location>
        <begin position="193"/>
        <end position="228"/>
    </location>
</feature>
<dbReference type="AlphaFoldDB" id="A0A5N5L4X5"/>
<dbReference type="InterPro" id="IPR001878">
    <property type="entry name" value="Znf_CCHC"/>
</dbReference>
<feature type="compositionally biased region" description="Polar residues" evidence="2">
    <location>
        <begin position="194"/>
        <end position="214"/>
    </location>
</feature>
<dbReference type="InterPro" id="IPR054722">
    <property type="entry name" value="PolX-like_BBD"/>
</dbReference>
<evidence type="ECO:0000256" key="2">
    <source>
        <dbReference type="SAM" id="MobiDB-lite"/>
    </source>
</evidence>
<keyword evidence="1" id="KW-0862">Zinc</keyword>
<organism evidence="4 5">
    <name type="scientific">Salix brachista</name>
    <dbReference type="NCBI Taxonomy" id="2182728"/>
    <lineage>
        <taxon>Eukaryota</taxon>
        <taxon>Viridiplantae</taxon>
        <taxon>Streptophyta</taxon>
        <taxon>Embryophyta</taxon>
        <taxon>Tracheophyta</taxon>
        <taxon>Spermatophyta</taxon>
        <taxon>Magnoliopsida</taxon>
        <taxon>eudicotyledons</taxon>
        <taxon>Gunneridae</taxon>
        <taxon>Pentapetalae</taxon>
        <taxon>rosids</taxon>
        <taxon>fabids</taxon>
        <taxon>Malpighiales</taxon>
        <taxon>Salicaceae</taxon>
        <taxon>Saliceae</taxon>
        <taxon>Salix</taxon>
    </lineage>
</organism>
<dbReference type="GO" id="GO:0008270">
    <property type="term" value="F:zinc ion binding"/>
    <property type="evidence" value="ECO:0007669"/>
    <property type="project" value="UniProtKB-KW"/>
</dbReference>
<evidence type="ECO:0000313" key="4">
    <source>
        <dbReference type="EMBL" id="KAB5537804.1"/>
    </source>
</evidence>
<proteinExistence type="predicted"/>
<dbReference type="InterPro" id="IPR057670">
    <property type="entry name" value="SH3_retrovirus"/>
</dbReference>
<feature type="region of interest" description="Disordered" evidence="2">
    <location>
        <begin position="566"/>
        <end position="587"/>
    </location>
</feature>
<dbReference type="Pfam" id="PF13976">
    <property type="entry name" value="gag_pre-integrs"/>
    <property type="match status" value="1"/>
</dbReference>
<accession>A0A5N5L4X5</accession>
<dbReference type="Pfam" id="PF00098">
    <property type="entry name" value="zf-CCHC"/>
    <property type="match status" value="1"/>
</dbReference>
<feature type="domain" description="CCHC-type" evidence="3">
    <location>
        <begin position="235"/>
        <end position="250"/>
    </location>
</feature>
<dbReference type="Gene3D" id="4.10.60.10">
    <property type="entry name" value="Zinc finger, CCHC-type"/>
    <property type="match status" value="1"/>
</dbReference>
<dbReference type="SMART" id="SM00343">
    <property type="entry name" value="ZnF_C2HC"/>
    <property type="match status" value="1"/>
</dbReference>
<keyword evidence="5" id="KW-1185">Reference proteome</keyword>
<dbReference type="PROSITE" id="PS50158">
    <property type="entry name" value="ZF_CCHC"/>
    <property type="match status" value="1"/>
</dbReference>
<gene>
    <name evidence="4" type="ORF">DKX38_015337</name>
</gene>
<sequence length="612" mass="68466">MAGTDVKASGIEKFDGTDYGYWRMQIEDYLYGKKLHLPLLGTKPDNITATDWTLLDRQVLGVIRLTLSRSVAHNVIKEKTTVDLMTALSGMYEKPSANNKVHLMKKLFNLRMSDDMSVAQHLNDFNTITNQLSSVEIEFDDEIRALIILASLPNSWEAMRMVVSNSAGKSKLNYDDIRDLILAEEVRRRDSGEISGSRSALNVDSRGRAQNRNLNRGRSKSRGISKSRLGHQATCWNCGKTGHIKRNCKNPRKAGNDNANVVTEEVQDALLLAVHSPVEDWILDSGASFHTSSHRELMQNYIAGDFGKVFLVDGEALNVVGMGDVDVALPNRNKWTLQKVRHIPELKKNLISVGQLDDCGFSVVFSNGTWRVTKGALVLAKGKKTGTLYTTTGSGNTIFATVAENIADLWHFRLGHMSQKGMKQLQSKGKLPELKGPSVPLDCELPEEVWSGKEVNLSYLKTFGCLTYVLVNSNARNKLEAKSRKCYFIGYGDEAFGYRFWDDQGQKIIRSRNVIFNEKIMYKNRTSSDVEEALQEPDFVRLDNLPEVTVDLPEVTVDLPEVTVHERDVSDGESGSSTSTSIIPLLNPEPNVPTAEIRRWWRTTKLPGNLAR</sequence>
<dbReference type="Pfam" id="PF25597">
    <property type="entry name" value="SH3_retrovirus"/>
    <property type="match status" value="1"/>
</dbReference>
<dbReference type="EMBL" id="VDCV01000010">
    <property type="protein sequence ID" value="KAB5537804.1"/>
    <property type="molecule type" value="Genomic_DNA"/>
</dbReference>
<evidence type="ECO:0000256" key="1">
    <source>
        <dbReference type="PROSITE-ProRule" id="PRU00047"/>
    </source>
</evidence>
<evidence type="ECO:0000313" key="5">
    <source>
        <dbReference type="Proteomes" id="UP000326939"/>
    </source>
</evidence>
<dbReference type="PANTHER" id="PTHR47592:SF27">
    <property type="entry name" value="OS08G0421700 PROTEIN"/>
    <property type="match status" value="1"/>
</dbReference>
<keyword evidence="1" id="KW-0863">Zinc-finger</keyword>
<dbReference type="InterPro" id="IPR036875">
    <property type="entry name" value="Znf_CCHC_sf"/>
</dbReference>